<reference evidence="3" key="1">
    <citation type="journal article" date="2019" name="Int. J. Syst. Evol. Microbiol.">
        <title>The Global Catalogue of Microorganisms (GCM) 10K type strain sequencing project: providing services to taxonomists for standard genome sequencing and annotation.</title>
        <authorList>
            <consortium name="The Broad Institute Genomics Platform"/>
            <consortium name="The Broad Institute Genome Sequencing Center for Infectious Disease"/>
            <person name="Wu L."/>
            <person name="Ma J."/>
        </authorList>
    </citation>
    <scope>NUCLEOTIDE SEQUENCE [LARGE SCALE GENOMIC DNA]</scope>
    <source>
        <strain evidence="3">CGMCC 1.15772</strain>
    </source>
</reference>
<sequence>MNNYNRTSYPSYEACMAASQMYVQQGLPYPCQWQQASTGVGFVYFGPWTYFSGGYTRVIGYDADGRPSRRGMTFDSAGRATGRFAAPKVTRGGFSTGSRGGGAVGTGPVNLNKSPQGGTGSSAARSGGAPATASPSSAPTRITVPGSGRRSGGSFGG</sequence>
<evidence type="ECO:0000313" key="3">
    <source>
        <dbReference type="Proteomes" id="UP001596297"/>
    </source>
</evidence>
<gene>
    <name evidence="2" type="ORF">ACFP81_04325</name>
</gene>
<accession>A0ABW1YAH8</accession>
<keyword evidence="3" id="KW-1185">Reference proteome</keyword>
<comment type="caution">
    <text evidence="2">The sequence shown here is derived from an EMBL/GenBank/DDBJ whole genome shotgun (WGS) entry which is preliminary data.</text>
</comment>
<evidence type="ECO:0000256" key="1">
    <source>
        <dbReference type="SAM" id="MobiDB-lite"/>
    </source>
</evidence>
<dbReference type="EMBL" id="JBHSWD010000001">
    <property type="protein sequence ID" value="MFC6591316.1"/>
    <property type="molecule type" value="Genomic_DNA"/>
</dbReference>
<organism evidence="2 3">
    <name type="scientific">Deinococcus lacus</name>
    <dbReference type="NCBI Taxonomy" id="392561"/>
    <lineage>
        <taxon>Bacteria</taxon>
        <taxon>Thermotogati</taxon>
        <taxon>Deinococcota</taxon>
        <taxon>Deinococci</taxon>
        <taxon>Deinococcales</taxon>
        <taxon>Deinococcaceae</taxon>
        <taxon>Deinococcus</taxon>
    </lineage>
</organism>
<evidence type="ECO:0000313" key="2">
    <source>
        <dbReference type="EMBL" id="MFC6591316.1"/>
    </source>
</evidence>
<proteinExistence type="predicted"/>
<feature type="region of interest" description="Disordered" evidence="1">
    <location>
        <begin position="87"/>
        <end position="157"/>
    </location>
</feature>
<protein>
    <submittedName>
        <fullName evidence="2">Uncharacterized protein</fullName>
    </submittedName>
</protein>
<feature type="compositionally biased region" description="Low complexity" evidence="1">
    <location>
        <begin position="121"/>
        <end position="141"/>
    </location>
</feature>
<dbReference type="Proteomes" id="UP001596297">
    <property type="component" value="Unassembled WGS sequence"/>
</dbReference>
<name>A0ABW1YAH8_9DEIO</name>
<dbReference type="RefSeq" id="WP_380082317.1">
    <property type="nucleotide sequence ID" value="NZ_JBHSWD010000001.1"/>
</dbReference>
<feature type="compositionally biased region" description="Gly residues" evidence="1">
    <location>
        <begin position="94"/>
        <end position="105"/>
    </location>
</feature>